<dbReference type="PANTHER" id="PTHR31232">
    <property type="match status" value="1"/>
</dbReference>
<comment type="subcellular location">
    <subcellularLocation>
        <location evidence="1 6">Secreted</location>
    </subcellularLocation>
</comment>
<evidence type="ECO:0000313" key="8">
    <source>
        <dbReference type="Proteomes" id="UP000626092"/>
    </source>
</evidence>
<keyword evidence="3 6" id="KW-0713">Self-incompatibility</keyword>
<reference evidence="7" key="1">
    <citation type="submission" date="2019-11" db="EMBL/GenBank/DDBJ databases">
        <authorList>
            <person name="Liu Y."/>
            <person name="Hou J."/>
            <person name="Li T.-Q."/>
            <person name="Guan C.-H."/>
            <person name="Wu X."/>
            <person name="Wu H.-Z."/>
            <person name="Ling F."/>
            <person name="Zhang R."/>
            <person name="Shi X.-G."/>
            <person name="Ren J.-P."/>
            <person name="Chen E.-F."/>
            <person name="Sun J.-M."/>
        </authorList>
    </citation>
    <scope>NUCLEOTIDE SEQUENCE</scope>
    <source>
        <strain evidence="7">Adult_tree_wgs_1</strain>
        <tissue evidence="7">Leaves</tissue>
    </source>
</reference>
<dbReference type="Proteomes" id="UP000626092">
    <property type="component" value="Unassembled WGS sequence"/>
</dbReference>
<evidence type="ECO:0000256" key="1">
    <source>
        <dbReference type="ARBA" id="ARBA00004613"/>
    </source>
</evidence>
<comment type="caution">
    <text evidence="7">The sequence shown here is derived from an EMBL/GenBank/DDBJ whole genome shotgun (WGS) entry which is preliminary data.</text>
</comment>
<sequence>MNDLDHSSWLIDLDWNSTQQGSPGHDPAEAQQALAPDQNPDFFVSTRYDVSVINGFKNNSSLPLVIWCSSSRGDMGGRALQEGDDFSWSLETNIWGTPLYGCTMKWDKTRKRFVAFEVGRDSGRCALSRKCFWLVREDGFYFGSDGVIWNKEFSWS</sequence>
<evidence type="ECO:0000256" key="6">
    <source>
        <dbReference type="RuleBase" id="RU367044"/>
    </source>
</evidence>
<evidence type="ECO:0000256" key="5">
    <source>
        <dbReference type="ARBA" id="ARBA00022729"/>
    </source>
</evidence>
<keyword evidence="8" id="KW-1185">Reference proteome</keyword>
<dbReference type="PANTHER" id="PTHR31232:SF8">
    <property type="entry name" value="S-PROTEIN HOMOLOG"/>
    <property type="match status" value="1"/>
</dbReference>
<dbReference type="GO" id="GO:0060320">
    <property type="term" value="P:rejection of self pollen"/>
    <property type="evidence" value="ECO:0007669"/>
    <property type="project" value="UniProtKB-KW"/>
</dbReference>
<accession>A0A834GVF8</accession>
<dbReference type="InterPro" id="IPR010264">
    <property type="entry name" value="Self-incomp_S1"/>
</dbReference>
<dbReference type="GO" id="GO:0005576">
    <property type="term" value="C:extracellular region"/>
    <property type="evidence" value="ECO:0007669"/>
    <property type="project" value="UniProtKB-SubCell"/>
</dbReference>
<dbReference type="OrthoDB" id="1841900at2759"/>
<dbReference type="EMBL" id="WJXA01000006">
    <property type="protein sequence ID" value="KAF7139946.1"/>
    <property type="molecule type" value="Genomic_DNA"/>
</dbReference>
<name>A0A834GVF8_RHOSS</name>
<gene>
    <name evidence="7" type="ORF">RHSIM_Rhsim06G0013100</name>
</gene>
<organism evidence="7 8">
    <name type="scientific">Rhododendron simsii</name>
    <name type="common">Sims's rhododendron</name>
    <dbReference type="NCBI Taxonomy" id="118357"/>
    <lineage>
        <taxon>Eukaryota</taxon>
        <taxon>Viridiplantae</taxon>
        <taxon>Streptophyta</taxon>
        <taxon>Embryophyta</taxon>
        <taxon>Tracheophyta</taxon>
        <taxon>Spermatophyta</taxon>
        <taxon>Magnoliopsida</taxon>
        <taxon>eudicotyledons</taxon>
        <taxon>Gunneridae</taxon>
        <taxon>Pentapetalae</taxon>
        <taxon>asterids</taxon>
        <taxon>Ericales</taxon>
        <taxon>Ericaceae</taxon>
        <taxon>Ericoideae</taxon>
        <taxon>Rhodoreae</taxon>
        <taxon>Rhododendron</taxon>
    </lineage>
</organism>
<evidence type="ECO:0000313" key="7">
    <source>
        <dbReference type="EMBL" id="KAF7139946.1"/>
    </source>
</evidence>
<proteinExistence type="inferred from homology"/>
<keyword evidence="5" id="KW-0732">Signal</keyword>
<protein>
    <recommendedName>
        <fullName evidence="6">S-protein homolog</fullName>
    </recommendedName>
</protein>
<evidence type="ECO:0000256" key="4">
    <source>
        <dbReference type="ARBA" id="ARBA00022525"/>
    </source>
</evidence>
<comment type="similarity">
    <text evidence="2 6">Belongs to the plant self-incompatibility (S1) protein family.</text>
</comment>
<evidence type="ECO:0000256" key="2">
    <source>
        <dbReference type="ARBA" id="ARBA00005581"/>
    </source>
</evidence>
<dbReference type="Pfam" id="PF05938">
    <property type="entry name" value="Self-incomp_S1"/>
    <property type="match status" value="1"/>
</dbReference>
<dbReference type="AlphaFoldDB" id="A0A834GVF8"/>
<evidence type="ECO:0000256" key="3">
    <source>
        <dbReference type="ARBA" id="ARBA00022471"/>
    </source>
</evidence>
<keyword evidence="4 6" id="KW-0964">Secreted</keyword>